<accession>A0A4R2HI48</accession>
<dbReference type="Gene3D" id="3.30.1330.40">
    <property type="entry name" value="RutC-like"/>
    <property type="match status" value="1"/>
</dbReference>
<sequence length="93" mass="10043">MVRHFNPAGVWAPDGRAFNQGVIQPEGRVIHVTGQVAWDPNSVVVGVGDAATQLRKSFENVQAILAEVVIPELLVEVLPIAVVPPNRFHDSTP</sequence>
<dbReference type="Proteomes" id="UP000294508">
    <property type="component" value="Unassembled WGS sequence"/>
</dbReference>
<organism evidence="1 2">
    <name type="scientific">Kribbella steppae</name>
    <dbReference type="NCBI Taxonomy" id="2512223"/>
    <lineage>
        <taxon>Bacteria</taxon>
        <taxon>Bacillati</taxon>
        <taxon>Actinomycetota</taxon>
        <taxon>Actinomycetes</taxon>
        <taxon>Propionibacteriales</taxon>
        <taxon>Kribbellaceae</taxon>
        <taxon>Kribbella</taxon>
    </lineage>
</organism>
<evidence type="ECO:0000313" key="2">
    <source>
        <dbReference type="Proteomes" id="UP000294508"/>
    </source>
</evidence>
<reference evidence="1 2" key="1">
    <citation type="journal article" date="2015" name="Stand. Genomic Sci.">
        <title>Genomic Encyclopedia of Bacterial and Archaeal Type Strains, Phase III: the genomes of soil and plant-associated and newly described type strains.</title>
        <authorList>
            <person name="Whitman W.B."/>
            <person name="Woyke T."/>
            <person name="Klenk H.P."/>
            <person name="Zhou Y."/>
            <person name="Lilburn T.G."/>
            <person name="Beck B.J."/>
            <person name="De Vos P."/>
            <person name="Vandamme P."/>
            <person name="Eisen J.A."/>
            <person name="Garrity G."/>
            <person name="Hugenholtz P."/>
            <person name="Kyrpides N.C."/>
        </authorList>
    </citation>
    <scope>NUCLEOTIDE SEQUENCE [LARGE SCALE GENOMIC DNA]</scope>
    <source>
        <strain evidence="1 2">VKM Ac-2572</strain>
    </source>
</reference>
<name>A0A4R2HI48_9ACTN</name>
<dbReference type="SUPFAM" id="SSF55298">
    <property type="entry name" value="YjgF-like"/>
    <property type="match status" value="1"/>
</dbReference>
<dbReference type="EMBL" id="SLWN01000006">
    <property type="protein sequence ID" value="TCO28476.1"/>
    <property type="molecule type" value="Genomic_DNA"/>
</dbReference>
<dbReference type="InterPro" id="IPR006175">
    <property type="entry name" value="YjgF/YER057c/UK114"/>
</dbReference>
<proteinExistence type="predicted"/>
<keyword evidence="2" id="KW-1185">Reference proteome</keyword>
<protein>
    <submittedName>
        <fullName evidence="1">Endoribonuclease L-PSP</fullName>
    </submittedName>
</protein>
<dbReference type="RefSeq" id="WP_132210654.1">
    <property type="nucleotide sequence ID" value="NZ_SLWN01000006.1"/>
</dbReference>
<gene>
    <name evidence="1" type="ORF">EV652_106462</name>
</gene>
<dbReference type="CDD" id="cd00448">
    <property type="entry name" value="YjgF_YER057c_UK114_family"/>
    <property type="match status" value="1"/>
</dbReference>
<dbReference type="AlphaFoldDB" id="A0A4R2HI48"/>
<comment type="caution">
    <text evidence="1">The sequence shown here is derived from an EMBL/GenBank/DDBJ whole genome shotgun (WGS) entry which is preliminary data.</text>
</comment>
<evidence type="ECO:0000313" key="1">
    <source>
        <dbReference type="EMBL" id="TCO28476.1"/>
    </source>
</evidence>
<dbReference type="OrthoDB" id="3212792at2"/>
<dbReference type="Pfam" id="PF01042">
    <property type="entry name" value="Ribonuc_L-PSP"/>
    <property type="match status" value="1"/>
</dbReference>
<dbReference type="InterPro" id="IPR035959">
    <property type="entry name" value="RutC-like_sf"/>
</dbReference>